<feature type="transmembrane region" description="Helical" evidence="1">
    <location>
        <begin position="20"/>
        <end position="45"/>
    </location>
</feature>
<keyword evidence="1" id="KW-0812">Transmembrane</keyword>
<accession>A0A218P9Q2</accession>
<dbReference type="Proteomes" id="UP000197418">
    <property type="component" value="Chromosome"/>
</dbReference>
<protein>
    <submittedName>
        <fullName evidence="2">Uncharacterized protein</fullName>
    </submittedName>
</protein>
<keyword evidence="3" id="KW-1185">Reference proteome</keyword>
<dbReference type="KEGG" id="tpaf:A3L08_09355"/>
<name>A0A218P9Q2_9EURY</name>
<dbReference type="AlphaFoldDB" id="A0A218P9Q2"/>
<keyword evidence="1" id="KW-1133">Transmembrane helix</keyword>
<evidence type="ECO:0000313" key="3">
    <source>
        <dbReference type="Proteomes" id="UP000197418"/>
    </source>
</evidence>
<evidence type="ECO:0000256" key="1">
    <source>
        <dbReference type="SAM" id="Phobius"/>
    </source>
</evidence>
<dbReference type="RefSeq" id="WP_088854753.1">
    <property type="nucleotide sequence ID" value="NZ_CP015102.1"/>
</dbReference>
<dbReference type="GeneID" id="33316477"/>
<proteinExistence type="predicted"/>
<keyword evidence="1" id="KW-0472">Membrane</keyword>
<dbReference type="EMBL" id="CP015102">
    <property type="protein sequence ID" value="ASJ07509.1"/>
    <property type="molecule type" value="Genomic_DNA"/>
</dbReference>
<evidence type="ECO:0000313" key="2">
    <source>
        <dbReference type="EMBL" id="ASJ07509.1"/>
    </source>
</evidence>
<organism evidence="2 3">
    <name type="scientific">Thermococcus pacificus</name>
    <dbReference type="NCBI Taxonomy" id="71998"/>
    <lineage>
        <taxon>Archaea</taxon>
        <taxon>Methanobacteriati</taxon>
        <taxon>Methanobacteriota</taxon>
        <taxon>Thermococci</taxon>
        <taxon>Thermococcales</taxon>
        <taxon>Thermococcaceae</taxon>
        <taxon>Thermococcus</taxon>
    </lineage>
</organism>
<reference evidence="2 3" key="1">
    <citation type="submission" date="2016-04" db="EMBL/GenBank/DDBJ databases">
        <title>Complete genome sequence of Thermococcus pacificus type strain P4.</title>
        <authorList>
            <person name="Oger P.M."/>
        </authorList>
    </citation>
    <scope>NUCLEOTIDE SEQUENCE [LARGE SCALE GENOMIC DNA]</scope>
    <source>
        <strain evidence="2 3">P-4</strain>
    </source>
</reference>
<gene>
    <name evidence="2" type="ORF">A3L08_09355</name>
</gene>
<dbReference type="OrthoDB" id="101324at2157"/>
<sequence length="77" mass="8311">MEESYDTLETLGAVVSALGLAVILITEGRALGLGLLPITIGTVVWKMGEMRRELKGELARLREELELLKSISGVENG</sequence>